<evidence type="ECO:0000259" key="3">
    <source>
        <dbReference type="PROSITE" id="PS50076"/>
    </source>
</evidence>
<dbReference type="InterPro" id="IPR001623">
    <property type="entry name" value="DnaJ_domain"/>
</dbReference>
<reference evidence="5 6" key="1">
    <citation type="submission" date="2016-10" db="EMBL/GenBank/DDBJ databases">
        <authorList>
            <person name="de Groot N.N."/>
        </authorList>
    </citation>
    <scope>NUCLEOTIDE SEQUENCE [LARGE SCALE GENOMIC DNA]</scope>
    <source>
        <strain evidence="5 6">CPCC 201259</strain>
    </source>
</reference>
<dbReference type="Pfam" id="PF00226">
    <property type="entry name" value="DnaJ"/>
    <property type="match status" value="1"/>
</dbReference>
<dbReference type="PROSITE" id="PS50076">
    <property type="entry name" value="DNAJ_2"/>
    <property type="match status" value="1"/>
</dbReference>
<dbReference type="PRINTS" id="PR00625">
    <property type="entry name" value="JDOMAIN"/>
</dbReference>
<dbReference type="SUPFAM" id="SSF46565">
    <property type="entry name" value="Chaperone J-domain"/>
    <property type="match status" value="1"/>
</dbReference>
<dbReference type="EMBL" id="RBXX01000001">
    <property type="protein sequence ID" value="RKT90072.1"/>
    <property type="molecule type" value="Genomic_DNA"/>
</dbReference>
<evidence type="ECO:0000313" key="4">
    <source>
        <dbReference type="EMBL" id="RKT90072.1"/>
    </source>
</evidence>
<feature type="region of interest" description="Disordered" evidence="1">
    <location>
        <begin position="69"/>
        <end position="100"/>
    </location>
</feature>
<protein>
    <submittedName>
        <fullName evidence="4">Nuclease-like protein</fullName>
    </submittedName>
    <submittedName>
        <fullName evidence="5">Nuclease-related domain-containing protein</fullName>
    </submittedName>
</protein>
<dbReference type="InterPro" id="IPR011528">
    <property type="entry name" value="NERD"/>
</dbReference>
<dbReference type="STRING" id="455193.SAMN05421805_11474"/>
<keyword evidence="2" id="KW-0472">Membrane</keyword>
<dbReference type="PANTHER" id="PTHR43096:SF58">
    <property type="entry name" value="CHAPERONE DNAJ-DOMAIN SUPERFAMILY PROTEIN"/>
    <property type="match status" value="1"/>
</dbReference>
<sequence length="373" mass="41416">MAAQQWEAGRTVRGVDYYELLGVHRDATASEIKSAYRTLARTMHPDVGGTAGTFRLLQEAYETLNDPVRRAHYDGGGEQEQQPSRSQSAARRRRRNFGDDPNYVPRLPRLRLDDIAWWDGIDPDARIRYLPMTGPERAPTLALVGGWSLLLLAGLAVELTAALLAGWLALLVAAGAVILVLLRRHIRAHRADRSFAAEYDSSKIYGLRGSTDPEERAQQLTAELCAKYLTRLPGVRVFHGLAWPDSVFQDVDHAVLCGRRLVLVESKTWLPGHYTADEEGTLWRNGHPFRGGATRLVEGVEVFEDLLPGVEVRGAVLIYPSRSGEVTTVEQDEQVSPMTPGQFVREIGSWLAQDPATVDREAFTTLLDQVIAD</sequence>
<keyword evidence="7" id="KW-1185">Reference proteome</keyword>
<dbReference type="GO" id="GO:0005737">
    <property type="term" value="C:cytoplasm"/>
    <property type="evidence" value="ECO:0007669"/>
    <property type="project" value="TreeGrafter"/>
</dbReference>
<accession>A0A1I5H140</accession>
<dbReference type="PANTHER" id="PTHR43096">
    <property type="entry name" value="DNAJ HOMOLOG 1, MITOCHONDRIAL-RELATED"/>
    <property type="match status" value="1"/>
</dbReference>
<dbReference type="GO" id="GO:0051082">
    <property type="term" value="F:unfolded protein binding"/>
    <property type="evidence" value="ECO:0007669"/>
    <property type="project" value="TreeGrafter"/>
</dbReference>
<feature type="transmembrane region" description="Helical" evidence="2">
    <location>
        <begin position="138"/>
        <end position="157"/>
    </location>
</feature>
<dbReference type="PROSITE" id="PS00636">
    <property type="entry name" value="DNAJ_1"/>
    <property type="match status" value="1"/>
</dbReference>
<evidence type="ECO:0000313" key="6">
    <source>
        <dbReference type="Proteomes" id="UP000199398"/>
    </source>
</evidence>
<dbReference type="SMART" id="SM00271">
    <property type="entry name" value="DnaJ"/>
    <property type="match status" value="1"/>
</dbReference>
<keyword evidence="2" id="KW-1133">Transmembrane helix</keyword>
<reference evidence="4 7" key="2">
    <citation type="submission" date="2018-10" db="EMBL/GenBank/DDBJ databases">
        <title>Sequencing the genomes of 1000 actinobacteria strains.</title>
        <authorList>
            <person name="Klenk H.-P."/>
        </authorList>
    </citation>
    <scope>NUCLEOTIDE SEQUENCE [LARGE SCALE GENOMIC DNA]</scope>
    <source>
        <strain evidence="4 7">DSM 45119</strain>
    </source>
</reference>
<name>A0A1I5H140_9PSEU</name>
<dbReference type="CDD" id="cd06257">
    <property type="entry name" value="DnaJ"/>
    <property type="match status" value="1"/>
</dbReference>
<dbReference type="Proteomes" id="UP000270697">
    <property type="component" value="Unassembled WGS sequence"/>
</dbReference>
<dbReference type="EMBL" id="FOUP01000014">
    <property type="protein sequence ID" value="SFO42018.1"/>
    <property type="molecule type" value="Genomic_DNA"/>
</dbReference>
<keyword evidence="2" id="KW-0812">Transmembrane</keyword>
<organism evidence="5 6">
    <name type="scientific">Saccharopolyspora antimicrobica</name>
    <dbReference type="NCBI Taxonomy" id="455193"/>
    <lineage>
        <taxon>Bacteria</taxon>
        <taxon>Bacillati</taxon>
        <taxon>Actinomycetota</taxon>
        <taxon>Actinomycetes</taxon>
        <taxon>Pseudonocardiales</taxon>
        <taxon>Pseudonocardiaceae</taxon>
        <taxon>Saccharopolyspora</taxon>
    </lineage>
</organism>
<feature type="transmembrane region" description="Helical" evidence="2">
    <location>
        <begin position="163"/>
        <end position="182"/>
    </location>
</feature>
<dbReference type="Pfam" id="PF08378">
    <property type="entry name" value="NERD"/>
    <property type="match status" value="1"/>
</dbReference>
<proteinExistence type="predicted"/>
<dbReference type="AlphaFoldDB" id="A0A1I5H140"/>
<feature type="domain" description="J" evidence="3">
    <location>
        <begin position="16"/>
        <end position="77"/>
    </location>
</feature>
<dbReference type="InterPro" id="IPR018253">
    <property type="entry name" value="DnaJ_domain_CS"/>
</dbReference>
<dbReference type="Gene3D" id="1.10.287.110">
    <property type="entry name" value="DnaJ domain"/>
    <property type="match status" value="1"/>
</dbReference>
<dbReference type="InterPro" id="IPR036869">
    <property type="entry name" value="J_dom_sf"/>
</dbReference>
<evidence type="ECO:0000256" key="2">
    <source>
        <dbReference type="SAM" id="Phobius"/>
    </source>
</evidence>
<dbReference type="RefSeq" id="WP_256258550.1">
    <property type="nucleotide sequence ID" value="NZ_FOUP01000014.1"/>
</dbReference>
<evidence type="ECO:0000313" key="7">
    <source>
        <dbReference type="Proteomes" id="UP000270697"/>
    </source>
</evidence>
<gene>
    <name evidence="4" type="ORF">ATL45_0040</name>
    <name evidence="5" type="ORF">SAMN05421805_11474</name>
</gene>
<dbReference type="Proteomes" id="UP000199398">
    <property type="component" value="Unassembled WGS sequence"/>
</dbReference>
<evidence type="ECO:0000256" key="1">
    <source>
        <dbReference type="SAM" id="MobiDB-lite"/>
    </source>
</evidence>
<dbReference type="GO" id="GO:0042026">
    <property type="term" value="P:protein refolding"/>
    <property type="evidence" value="ECO:0007669"/>
    <property type="project" value="TreeGrafter"/>
</dbReference>
<evidence type="ECO:0000313" key="5">
    <source>
        <dbReference type="EMBL" id="SFO42018.1"/>
    </source>
</evidence>